<gene>
    <name evidence="1" type="ORF">PAXRUDRAFT_117340</name>
</gene>
<feature type="non-terminal residue" evidence="1">
    <location>
        <position position="50"/>
    </location>
</feature>
<dbReference type="InParanoid" id="A0A0D0EA03"/>
<reference evidence="1 2" key="1">
    <citation type="submission" date="2014-04" db="EMBL/GenBank/DDBJ databases">
        <authorList>
            <consortium name="DOE Joint Genome Institute"/>
            <person name="Kuo A."/>
            <person name="Kohler A."/>
            <person name="Jargeat P."/>
            <person name="Nagy L.G."/>
            <person name="Floudas D."/>
            <person name="Copeland A."/>
            <person name="Barry K.W."/>
            <person name="Cichocki N."/>
            <person name="Veneault-Fourrey C."/>
            <person name="LaButti K."/>
            <person name="Lindquist E.A."/>
            <person name="Lipzen A."/>
            <person name="Lundell T."/>
            <person name="Morin E."/>
            <person name="Murat C."/>
            <person name="Sun H."/>
            <person name="Tunlid A."/>
            <person name="Henrissat B."/>
            <person name="Grigoriev I.V."/>
            <person name="Hibbett D.S."/>
            <person name="Martin F."/>
            <person name="Nordberg H.P."/>
            <person name="Cantor M.N."/>
            <person name="Hua S.X."/>
        </authorList>
    </citation>
    <scope>NUCLEOTIDE SEQUENCE [LARGE SCALE GENOMIC DNA]</scope>
    <source>
        <strain evidence="1 2">Ve08.2h10</strain>
    </source>
</reference>
<keyword evidence="2" id="KW-1185">Reference proteome</keyword>
<proteinExistence type="predicted"/>
<accession>A0A0D0EA03</accession>
<reference evidence="2" key="2">
    <citation type="submission" date="2015-01" db="EMBL/GenBank/DDBJ databases">
        <title>Evolutionary Origins and Diversification of the Mycorrhizal Mutualists.</title>
        <authorList>
            <consortium name="DOE Joint Genome Institute"/>
            <consortium name="Mycorrhizal Genomics Consortium"/>
            <person name="Kohler A."/>
            <person name="Kuo A."/>
            <person name="Nagy L.G."/>
            <person name="Floudas D."/>
            <person name="Copeland A."/>
            <person name="Barry K.W."/>
            <person name="Cichocki N."/>
            <person name="Veneault-Fourrey C."/>
            <person name="LaButti K."/>
            <person name="Lindquist E.A."/>
            <person name="Lipzen A."/>
            <person name="Lundell T."/>
            <person name="Morin E."/>
            <person name="Murat C."/>
            <person name="Riley R."/>
            <person name="Ohm R."/>
            <person name="Sun H."/>
            <person name="Tunlid A."/>
            <person name="Henrissat B."/>
            <person name="Grigoriev I.V."/>
            <person name="Hibbett D.S."/>
            <person name="Martin F."/>
        </authorList>
    </citation>
    <scope>NUCLEOTIDE SEQUENCE [LARGE SCALE GENOMIC DNA]</scope>
    <source>
        <strain evidence="2">Ve08.2h10</strain>
    </source>
</reference>
<dbReference type="Proteomes" id="UP000054538">
    <property type="component" value="Unassembled WGS sequence"/>
</dbReference>
<feature type="non-terminal residue" evidence="1">
    <location>
        <position position="1"/>
    </location>
</feature>
<dbReference type="OrthoDB" id="10044727at2759"/>
<sequence>FASQSHCVIDAYQKGLNRQQAAWAAKKHHVLQVLPQHTPQEFDKAHQSST</sequence>
<evidence type="ECO:0000313" key="1">
    <source>
        <dbReference type="EMBL" id="KIK99859.1"/>
    </source>
</evidence>
<protein>
    <submittedName>
        <fullName evidence="1">Uncharacterized protein</fullName>
    </submittedName>
</protein>
<evidence type="ECO:0000313" key="2">
    <source>
        <dbReference type="Proteomes" id="UP000054538"/>
    </source>
</evidence>
<dbReference type="EMBL" id="KN824848">
    <property type="protein sequence ID" value="KIK99859.1"/>
    <property type="molecule type" value="Genomic_DNA"/>
</dbReference>
<dbReference type="AlphaFoldDB" id="A0A0D0EA03"/>
<organism evidence="1 2">
    <name type="scientific">Paxillus rubicundulus Ve08.2h10</name>
    <dbReference type="NCBI Taxonomy" id="930991"/>
    <lineage>
        <taxon>Eukaryota</taxon>
        <taxon>Fungi</taxon>
        <taxon>Dikarya</taxon>
        <taxon>Basidiomycota</taxon>
        <taxon>Agaricomycotina</taxon>
        <taxon>Agaricomycetes</taxon>
        <taxon>Agaricomycetidae</taxon>
        <taxon>Boletales</taxon>
        <taxon>Paxilineae</taxon>
        <taxon>Paxillaceae</taxon>
        <taxon>Paxillus</taxon>
    </lineage>
</organism>
<name>A0A0D0EA03_9AGAM</name>
<dbReference type="HOGENOM" id="CLU_191882_0_0_1"/>